<dbReference type="PROSITE" id="PS51450">
    <property type="entry name" value="LRR"/>
    <property type="match status" value="4"/>
</dbReference>
<sequence>MFQVKLILTLFSITSITGFEHTFCDSGDDFEICGYSDTITAITPLTNGSNLVLEVNRFVNIDEMAFHTVKVVDRLELSHPKPDLCTPKFVNISALEKMKVRGSVTLQCIQIPPNLDVFSTFAKVEELSVENVKFNGYSKLFYRNFGNLKIFTLSHHDDAIILPKIFDGVHRSLNELRIYYKIRDIEPRAFERFEYLQCLIIAMTELTRLKADMFEGLNELEYLSLASNKITALRSNDFIKLVELKELQLSNNRISEIENGTFTGLKLRILNLENNRLKNLPTDGFQNLESLETVNLGLNRIRTIPLNIFRMCFNLQWLNLDNNKIKNIEPFTFWGLHLNGLDLTHNKLRVLENYTFIGLEVRELMDLRFNNINKIQPQAFTGFIAESKVTLCRNNMTETNGKEWGAKNIHINISDSCSLPVNQVNITENIEELK</sequence>
<dbReference type="Proteomes" id="UP000694866">
    <property type="component" value="Unplaced"/>
</dbReference>
<dbReference type="InterPro" id="IPR032675">
    <property type="entry name" value="LRR_dom_sf"/>
</dbReference>
<feature type="signal peptide" evidence="4">
    <location>
        <begin position="1"/>
        <end position="18"/>
    </location>
</feature>
<dbReference type="GO" id="GO:0005615">
    <property type="term" value="C:extracellular space"/>
    <property type="evidence" value="ECO:0007669"/>
    <property type="project" value="TreeGrafter"/>
</dbReference>
<keyword evidence="2 4" id="KW-0732">Signal</keyword>
<dbReference type="AlphaFoldDB" id="A0A9R1T128"/>
<dbReference type="OrthoDB" id="676979at2759"/>
<dbReference type="Gene3D" id="3.80.10.10">
    <property type="entry name" value="Ribonuclease Inhibitor"/>
    <property type="match status" value="2"/>
</dbReference>
<accession>A0A9R1T128</accession>
<dbReference type="InterPro" id="IPR001611">
    <property type="entry name" value="Leu-rich_rpt"/>
</dbReference>
<evidence type="ECO:0000256" key="3">
    <source>
        <dbReference type="ARBA" id="ARBA00022737"/>
    </source>
</evidence>
<evidence type="ECO:0000256" key="1">
    <source>
        <dbReference type="ARBA" id="ARBA00022614"/>
    </source>
</evidence>
<name>A0A9R1T128_9HYME</name>
<dbReference type="Pfam" id="PF13855">
    <property type="entry name" value="LRR_8"/>
    <property type="match status" value="3"/>
</dbReference>
<organism evidence="5 6">
    <name type="scientific">Fopius arisanus</name>
    <dbReference type="NCBI Taxonomy" id="64838"/>
    <lineage>
        <taxon>Eukaryota</taxon>
        <taxon>Metazoa</taxon>
        <taxon>Ecdysozoa</taxon>
        <taxon>Arthropoda</taxon>
        <taxon>Hexapoda</taxon>
        <taxon>Insecta</taxon>
        <taxon>Pterygota</taxon>
        <taxon>Neoptera</taxon>
        <taxon>Endopterygota</taxon>
        <taxon>Hymenoptera</taxon>
        <taxon>Apocrita</taxon>
        <taxon>Ichneumonoidea</taxon>
        <taxon>Braconidae</taxon>
        <taxon>Opiinae</taxon>
        <taxon>Fopius</taxon>
    </lineage>
</organism>
<dbReference type="GO" id="GO:0031012">
    <property type="term" value="C:extracellular matrix"/>
    <property type="evidence" value="ECO:0007669"/>
    <property type="project" value="TreeGrafter"/>
</dbReference>
<evidence type="ECO:0000256" key="2">
    <source>
        <dbReference type="ARBA" id="ARBA00022729"/>
    </source>
</evidence>
<gene>
    <name evidence="6" type="primary">LOC105265269</name>
</gene>
<protein>
    <submittedName>
        <fullName evidence="6">Leucine-rich repeat-containing protein 15-like</fullName>
    </submittedName>
</protein>
<keyword evidence="1" id="KW-0433">Leucine-rich repeat</keyword>
<dbReference type="PANTHER" id="PTHR24373:SF398">
    <property type="entry name" value="LEUCINE-RICH REPEAT-CONTAINING G-PROTEIN COUPLED RECEPTOR 6"/>
    <property type="match status" value="1"/>
</dbReference>
<dbReference type="GeneID" id="105265269"/>
<dbReference type="RefSeq" id="XP_011300977.1">
    <property type="nucleotide sequence ID" value="XM_011302675.1"/>
</dbReference>
<dbReference type="InterPro" id="IPR003591">
    <property type="entry name" value="Leu-rich_rpt_typical-subtyp"/>
</dbReference>
<evidence type="ECO:0000313" key="6">
    <source>
        <dbReference type="RefSeq" id="XP_011300977.1"/>
    </source>
</evidence>
<feature type="chain" id="PRO_5040359184" evidence="4">
    <location>
        <begin position="19"/>
        <end position="434"/>
    </location>
</feature>
<dbReference type="InterPro" id="IPR050328">
    <property type="entry name" value="Dev_Immune_Receptor"/>
</dbReference>
<evidence type="ECO:0000256" key="4">
    <source>
        <dbReference type="SAM" id="SignalP"/>
    </source>
</evidence>
<proteinExistence type="predicted"/>
<evidence type="ECO:0000313" key="5">
    <source>
        <dbReference type="Proteomes" id="UP000694866"/>
    </source>
</evidence>
<dbReference type="SUPFAM" id="SSF52058">
    <property type="entry name" value="L domain-like"/>
    <property type="match status" value="2"/>
</dbReference>
<dbReference type="SMART" id="SM00369">
    <property type="entry name" value="LRR_TYP"/>
    <property type="match status" value="7"/>
</dbReference>
<reference evidence="6" key="1">
    <citation type="submission" date="2025-08" db="UniProtKB">
        <authorList>
            <consortium name="RefSeq"/>
        </authorList>
    </citation>
    <scope>IDENTIFICATION</scope>
    <source>
        <strain evidence="6">USDA-PBARC FA_bdor</strain>
        <tissue evidence="6">Whole organism</tissue>
    </source>
</reference>
<dbReference type="KEGG" id="fas:105265269"/>
<dbReference type="PANTHER" id="PTHR24373">
    <property type="entry name" value="SLIT RELATED LEUCINE-RICH REPEAT NEURONAL PROTEIN"/>
    <property type="match status" value="1"/>
</dbReference>
<keyword evidence="5" id="KW-1185">Reference proteome</keyword>
<keyword evidence="3" id="KW-0677">Repeat</keyword>